<dbReference type="OrthoDB" id="4114642at2759"/>
<reference evidence="2 3" key="1">
    <citation type="submission" date="2015-01" db="EMBL/GenBank/DDBJ databases">
        <title>The Genome Sequence of Fonsecaea multimorphosa CBS 102226.</title>
        <authorList>
            <consortium name="The Broad Institute Genomics Platform"/>
            <person name="Cuomo C."/>
            <person name="de Hoog S."/>
            <person name="Gorbushina A."/>
            <person name="Stielow B."/>
            <person name="Teixiera M."/>
            <person name="Abouelleil A."/>
            <person name="Chapman S.B."/>
            <person name="Priest M."/>
            <person name="Young S.K."/>
            <person name="Wortman J."/>
            <person name="Nusbaum C."/>
            <person name="Birren B."/>
        </authorList>
    </citation>
    <scope>NUCLEOTIDE SEQUENCE [LARGE SCALE GENOMIC DNA]</scope>
    <source>
        <strain evidence="2 3">CBS 102226</strain>
    </source>
</reference>
<dbReference type="GeneID" id="27707358"/>
<keyword evidence="3" id="KW-1185">Reference proteome</keyword>
<feature type="compositionally biased region" description="Polar residues" evidence="1">
    <location>
        <begin position="83"/>
        <end position="102"/>
    </location>
</feature>
<dbReference type="EMBL" id="KN848063">
    <property type="protein sequence ID" value="KIY03145.1"/>
    <property type="molecule type" value="Genomic_DNA"/>
</dbReference>
<sequence>MAGGDPPFVNLSQKEYGEQKWRGRQLSVVQSHIASWRHVRRRQQTLTDPTAAPPEIAAALRPHGKIVRRPQCPSAEVPHTRRQPQGTALHDSSTQDDSVLENTEQEDLSFEDLNKIFQLDENVGERECASTICNAAPNERLPVWTERSDDIDQRLPTRPSPQNSPHRSSTVTTCATRPSRRQIWVSQAAILQGADNDHGARPTHEQARGAHDIFPAISEITSSLDPFVRLPVQLPESDKSLLHFYFNYGRCWLWGTSQTPRYCAALYTLQTLIEDPIYVLVAIVLGEGILDRLTLRSPRPRYYHRRAQIYKKANTLLSDETASFPQKALTIMYLAILEYVSARHDLQEMHIQALDDFVESNGGVAIFRTRSESHEIFLCSARSYVTQFVRAEVCLPTRSRLQSTVSRYLYNLSQVHRWESNFKARLSAEDVPLLHHRLRLQPLIDYLEHLGQIRTSVERTRVWDAASGGHFCVYSLVITLVEFTHSPDTVFEFLEQVQECMIASIDKSLQNESDLNGLHPFATGQMIGYVRTLMFRDVGNVKEIRICQAQADAQKVFALLSQSRRDELVSYFVGSVLGLARTSRAIGPNGIAATAASRQTWRAETLKAWTAQQRTRQE</sequence>
<evidence type="ECO:0008006" key="4">
    <source>
        <dbReference type="Google" id="ProtNLM"/>
    </source>
</evidence>
<evidence type="ECO:0000313" key="3">
    <source>
        <dbReference type="Proteomes" id="UP000053411"/>
    </source>
</evidence>
<dbReference type="Proteomes" id="UP000053411">
    <property type="component" value="Unassembled WGS sequence"/>
</dbReference>
<feature type="region of interest" description="Disordered" evidence="1">
    <location>
        <begin position="62"/>
        <end position="106"/>
    </location>
</feature>
<gene>
    <name evidence="2" type="ORF">Z520_01612</name>
</gene>
<evidence type="ECO:0000256" key="1">
    <source>
        <dbReference type="SAM" id="MobiDB-lite"/>
    </source>
</evidence>
<proteinExistence type="predicted"/>
<feature type="region of interest" description="Disordered" evidence="1">
    <location>
        <begin position="148"/>
        <end position="173"/>
    </location>
</feature>
<protein>
    <recommendedName>
        <fullName evidence="4">Transcription factor domain-containing protein</fullName>
    </recommendedName>
</protein>
<dbReference type="RefSeq" id="XP_016637267.1">
    <property type="nucleotide sequence ID" value="XM_016772128.1"/>
</dbReference>
<dbReference type="AlphaFoldDB" id="A0A0D2KI32"/>
<feature type="compositionally biased region" description="Polar residues" evidence="1">
    <location>
        <begin position="160"/>
        <end position="173"/>
    </location>
</feature>
<organism evidence="2 3">
    <name type="scientific">Fonsecaea multimorphosa CBS 102226</name>
    <dbReference type="NCBI Taxonomy" id="1442371"/>
    <lineage>
        <taxon>Eukaryota</taxon>
        <taxon>Fungi</taxon>
        <taxon>Dikarya</taxon>
        <taxon>Ascomycota</taxon>
        <taxon>Pezizomycotina</taxon>
        <taxon>Eurotiomycetes</taxon>
        <taxon>Chaetothyriomycetidae</taxon>
        <taxon>Chaetothyriales</taxon>
        <taxon>Herpotrichiellaceae</taxon>
        <taxon>Fonsecaea</taxon>
    </lineage>
</organism>
<evidence type="ECO:0000313" key="2">
    <source>
        <dbReference type="EMBL" id="KIY03145.1"/>
    </source>
</evidence>
<dbReference type="VEuPathDB" id="FungiDB:Z520_01612"/>
<name>A0A0D2KI32_9EURO</name>
<accession>A0A0D2KI32</accession>